<feature type="transmembrane region" description="Helical" evidence="10">
    <location>
        <begin position="171"/>
        <end position="191"/>
    </location>
</feature>
<evidence type="ECO:0000256" key="8">
    <source>
        <dbReference type="ARBA" id="ARBA00023136"/>
    </source>
</evidence>
<dbReference type="AlphaFoldDB" id="E2AVE2"/>
<dbReference type="GO" id="GO:0030148">
    <property type="term" value="P:sphingolipid biosynthetic process"/>
    <property type="evidence" value="ECO:0007669"/>
    <property type="project" value="TreeGrafter"/>
</dbReference>
<dbReference type="InterPro" id="IPR002076">
    <property type="entry name" value="ELO_fam"/>
</dbReference>
<dbReference type="GO" id="GO:0009922">
    <property type="term" value="F:fatty acid elongase activity"/>
    <property type="evidence" value="ECO:0007669"/>
    <property type="project" value="UniProtKB-EC"/>
</dbReference>
<dbReference type="PANTHER" id="PTHR11157">
    <property type="entry name" value="FATTY ACID ACYL TRANSFERASE-RELATED"/>
    <property type="match status" value="1"/>
</dbReference>
<feature type="transmembrane region" description="Helical" evidence="10">
    <location>
        <begin position="27"/>
        <end position="46"/>
    </location>
</feature>
<evidence type="ECO:0000256" key="3">
    <source>
        <dbReference type="ARBA" id="ARBA00022679"/>
    </source>
</evidence>
<accession>E2AVE2</accession>
<evidence type="ECO:0000256" key="7">
    <source>
        <dbReference type="ARBA" id="ARBA00023098"/>
    </source>
</evidence>
<dbReference type="PANTHER" id="PTHR11157:SF69">
    <property type="entry name" value="ELONGATION OF VERY LONG CHAIN FATTY ACIDS PROTEIN 7"/>
    <property type="match status" value="1"/>
</dbReference>
<gene>
    <name evidence="11" type="ORF">EAG_03682</name>
</gene>
<keyword evidence="3 10" id="KW-0808">Transferase</keyword>
<dbReference type="EC" id="2.3.1.199" evidence="10"/>
<evidence type="ECO:0000256" key="4">
    <source>
        <dbReference type="ARBA" id="ARBA00022692"/>
    </source>
</evidence>
<keyword evidence="2 10" id="KW-0444">Lipid biosynthesis</keyword>
<comment type="catalytic activity">
    <reaction evidence="10">
        <text>a very-long-chain acyl-CoA + malonyl-CoA + H(+) = a very-long-chain 3-oxoacyl-CoA + CO2 + CoA</text>
        <dbReference type="Rhea" id="RHEA:32727"/>
        <dbReference type="ChEBI" id="CHEBI:15378"/>
        <dbReference type="ChEBI" id="CHEBI:16526"/>
        <dbReference type="ChEBI" id="CHEBI:57287"/>
        <dbReference type="ChEBI" id="CHEBI:57384"/>
        <dbReference type="ChEBI" id="CHEBI:90725"/>
        <dbReference type="ChEBI" id="CHEBI:90736"/>
        <dbReference type="EC" id="2.3.1.199"/>
    </reaction>
</comment>
<keyword evidence="5 10" id="KW-0276">Fatty acid metabolism</keyword>
<dbReference type="EMBL" id="GL443072">
    <property type="protein sequence ID" value="EFN62609.1"/>
    <property type="molecule type" value="Genomic_DNA"/>
</dbReference>
<protein>
    <recommendedName>
        <fullName evidence="10">Elongation of very long chain fatty acids protein</fullName>
        <ecNumber evidence="10">2.3.1.199</ecNumber>
    </recommendedName>
    <alternativeName>
        <fullName evidence="10">Very-long-chain 3-oxoacyl-CoA synthase</fullName>
    </alternativeName>
</protein>
<keyword evidence="7 10" id="KW-0443">Lipid metabolism</keyword>
<evidence type="ECO:0000313" key="12">
    <source>
        <dbReference type="Proteomes" id="UP000000311"/>
    </source>
</evidence>
<evidence type="ECO:0000256" key="10">
    <source>
        <dbReference type="RuleBase" id="RU361115"/>
    </source>
</evidence>
<dbReference type="GO" id="GO:0042761">
    <property type="term" value="P:very long-chain fatty acid biosynthetic process"/>
    <property type="evidence" value="ECO:0007669"/>
    <property type="project" value="TreeGrafter"/>
</dbReference>
<evidence type="ECO:0000256" key="2">
    <source>
        <dbReference type="ARBA" id="ARBA00022516"/>
    </source>
</evidence>
<sequence>MFIIFGYLYFVLYGGPRYMKNRPPYKLKTFILLYDLIQILVNLWFVKEHIAFGWFSKYNIICLQLPTPDSSNTYRIWNTLWWLFLLKIFDLVETCIFVLRKKQNQVSNLHVHHHVSNLIFCWIYFQYFLEERVTFLSLLNCAVHVIMYMYYLSSAQIGPKYQSILHFLKPFITKIQMIQFFVMTAYLLQILNPACELRLKLSLSLNVITSVFIGNLLLYLYLFYDFHKNNYTNTPKGKNN</sequence>
<feature type="transmembrane region" description="Helical" evidence="10">
    <location>
        <begin position="203"/>
        <end position="224"/>
    </location>
</feature>
<reference evidence="11 12" key="1">
    <citation type="journal article" date="2010" name="Science">
        <title>Genomic comparison of the ants Camponotus floridanus and Harpegnathos saltator.</title>
        <authorList>
            <person name="Bonasio R."/>
            <person name="Zhang G."/>
            <person name="Ye C."/>
            <person name="Mutti N.S."/>
            <person name="Fang X."/>
            <person name="Qin N."/>
            <person name="Donahue G."/>
            <person name="Yang P."/>
            <person name="Li Q."/>
            <person name="Li C."/>
            <person name="Zhang P."/>
            <person name="Huang Z."/>
            <person name="Berger S.L."/>
            <person name="Reinberg D."/>
            <person name="Wang J."/>
            <person name="Liebig J."/>
        </authorList>
    </citation>
    <scope>NUCLEOTIDE SEQUENCE [LARGE SCALE GENOMIC DNA]</scope>
    <source>
        <strain evidence="12">C129</strain>
    </source>
</reference>
<dbReference type="OMA" id="YYFVAAV"/>
<dbReference type="InParanoid" id="E2AVE2"/>
<keyword evidence="9 10" id="KW-0275">Fatty acid biosynthesis</keyword>
<evidence type="ECO:0000256" key="5">
    <source>
        <dbReference type="ARBA" id="ARBA00022832"/>
    </source>
</evidence>
<dbReference type="OrthoDB" id="434092at2759"/>
<keyword evidence="12" id="KW-1185">Reference proteome</keyword>
<feature type="transmembrane region" description="Helical" evidence="10">
    <location>
        <begin position="135"/>
        <end position="151"/>
    </location>
</feature>
<evidence type="ECO:0000256" key="1">
    <source>
        <dbReference type="ARBA" id="ARBA00004141"/>
    </source>
</evidence>
<dbReference type="GO" id="GO:0019367">
    <property type="term" value="P:fatty acid elongation, saturated fatty acid"/>
    <property type="evidence" value="ECO:0007669"/>
    <property type="project" value="TreeGrafter"/>
</dbReference>
<keyword evidence="6 10" id="KW-1133">Transmembrane helix</keyword>
<evidence type="ECO:0000313" key="11">
    <source>
        <dbReference type="EMBL" id="EFN62609.1"/>
    </source>
</evidence>
<name>E2AVE2_CAMFO</name>
<keyword evidence="8 10" id="KW-0472">Membrane</keyword>
<feature type="transmembrane region" description="Helical" evidence="10">
    <location>
        <begin position="80"/>
        <end position="99"/>
    </location>
</feature>
<comment type="similarity">
    <text evidence="10">Belongs to the ELO family.</text>
</comment>
<evidence type="ECO:0000256" key="6">
    <source>
        <dbReference type="ARBA" id="ARBA00022989"/>
    </source>
</evidence>
<organism evidence="12">
    <name type="scientific">Camponotus floridanus</name>
    <name type="common">Florida carpenter ant</name>
    <dbReference type="NCBI Taxonomy" id="104421"/>
    <lineage>
        <taxon>Eukaryota</taxon>
        <taxon>Metazoa</taxon>
        <taxon>Ecdysozoa</taxon>
        <taxon>Arthropoda</taxon>
        <taxon>Hexapoda</taxon>
        <taxon>Insecta</taxon>
        <taxon>Pterygota</taxon>
        <taxon>Neoptera</taxon>
        <taxon>Endopterygota</taxon>
        <taxon>Hymenoptera</taxon>
        <taxon>Apocrita</taxon>
        <taxon>Aculeata</taxon>
        <taxon>Formicoidea</taxon>
        <taxon>Formicidae</taxon>
        <taxon>Formicinae</taxon>
        <taxon>Camponotus</taxon>
    </lineage>
</organism>
<comment type="subcellular location">
    <subcellularLocation>
        <location evidence="1">Membrane</location>
        <topology evidence="1">Multi-pass membrane protein</topology>
    </subcellularLocation>
</comment>
<dbReference type="GO" id="GO:0005789">
    <property type="term" value="C:endoplasmic reticulum membrane"/>
    <property type="evidence" value="ECO:0007669"/>
    <property type="project" value="TreeGrafter"/>
</dbReference>
<evidence type="ECO:0000256" key="9">
    <source>
        <dbReference type="ARBA" id="ARBA00023160"/>
    </source>
</evidence>
<dbReference type="Pfam" id="PF01151">
    <property type="entry name" value="ELO"/>
    <property type="match status" value="1"/>
</dbReference>
<dbReference type="Proteomes" id="UP000000311">
    <property type="component" value="Unassembled WGS sequence"/>
</dbReference>
<proteinExistence type="inferred from homology"/>
<keyword evidence="4 10" id="KW-0812">Transmembrane</keyword>
<dbReference type="GO" id="GO:0034626">
    <property type="term" value="P:fatty acid elongation, polyunsaturated fatty acid"/>
    <property type="evidence" value="ECO:0007669"/>
    <property type="project" value="TreeGrafter"/>
</dbReference>
<dbReference type="GO" id="GO:0034625">
    <property type="term" value="P:fatty acid elongation, monounsaturated fatty acid"/>
    <property type="evidence" value="ECO:0007669"/>
    <property type="project" value="TreeGrafter"/>
</dbReference>